<evidence type="ECO:0000313" key="2">
    <source>
        <dbReference type="EMBL" id="EAY26153.1"/>
    </source>
</evidence>
<dbReference type="RefSeq" id="WP_002701584.1">
    <property type="nucleotide sequence ID" value="NZ_AAWS01000038.1"/>
</dbReference>
<accession>A1ZU40</accession>
<comment type="caution">
    <text evidence="2">The sequence shown here is derived from an EMBL/GenBank/DDBJ whole genome shotgun (WGS) entry which is preliminary data.</text>
</comment>
<dbReference type="Pfam" id="PF09345">
    <property type="entry name" value="SiaC"/>
    <property type="match status" value="1"/>
</dbReference>
<keyword evidence="3" id="KW-1185">Reference proteome</keyword>
<protein>
    <recommendedName>
        <fullName evidence="1">SiaC family regulatory phosphoprotein domain-containing protein</fullName>
    </recommendedName>
</protein>
<sequence length="118" mass="13921">MKELKLEATEHTPEVIFNANEGTFTMSGRLIILDSHAYFSPIMRWWQSYLTQPNESTTLVIKLEYFSTANSKSLTSMFRMLQSLPNVKVIWYYDDEDLRDSGEDFKNFSKLPFELIEY</sequence>
<organism evidence="2 3">
    <name type="scientific">Microscilla marina ATCC 23134</name>
    <dbReference type="NCBI Taxonomy" id="313606"/>
    <lineage>
        <taxon>Bacteria</taxon>
        <taxon>Pseudomonadati</taxon>
        <taxon>Bacteroidota</taxon>
        <taxon>Cytophagia</taxon>
        <taxon>Cytophagales</taxon>
        <taxon>Microscillaceae</taxon>
        <taxon>Microscilla</taxon>
    </lineage>
</organism>
<dbReference type="OrthoDB" id="5297629at2"/>
<dbReference type="Proteomes" id="UP000004095">
    <property type="component" value="Unassembled WGS sequence"/>
</dbReference>
<feature type="domain" description="SiaC family regulatory phosphoprotein" evidence="1">
    <location>
        <begin position="6"/>
        <end position="118"/>
    </location>
</feature>
<gene>
    <name evidence="2" type="ORF">M23134_06026</name>
</gene>
<name>A1ZU40_MICM2</name>
<reference evidence="2 3" key="1">
    <citation type="submission" date="2007-01" db="EMBL/GenBank/DDBJ databases">
        <authorList>
            <person name="Haygood M."/>
            <person name="Podell S."/>
            <person name="Anderson C."/>
            <person name="Hopkinson B."/>
            <person name="Roe K."/>
            <person name="Barbeau K."/>
            <person name="Gaasterland T."/>
            <person name="Ferriera S."/>
            <person name="Johnson J."/>
            <person name="Kravitz S."/>
            <person name="Beeson K."/>
            <person name="Sutton G."/>
            <person name="Rogers Y.-H."/>
            <person name="Friedman R."/>
            <person name="Frazier M."/>
            <person name="Venter J.C."/>
        </authorList>
    </citation>
    <scope>NUCLEOTIDE SEQUENCE [LARGE SCALE GENOMIC DNA]</scope>
    <source>
        <strain evidence="2 3">ATCC 23134</strain>
    </source>
</reference>
<dbReference type="InterPro" id="IPR018530">
    <property type="entry name" value="SiaC"/>
</dbReference>
<evidence type="ECO:0000313" key="3">
    <source>
        <dbReference type="Proteomes" id="UP000004095"/>
    </source>
</evidence>
<dbReference type="EMBL" id="AAWS01000038">
    <property type="protein sequence ID" value="EAY26153.1"/>
    <property type="molecule type" value="Genomic_DNA"/>
</dbReference>
<dbReference type="AlphaFoldDB" id="A1ZU40"/>
<evidence type="ECO:0000259" key="1">
    <source>
        <dbReference type="Pfam" id="PF09345"/>
    </source>
</evidence>
<proteinExistence type="predicted"/>